<keyword evidence="4" id="KW-0460">Magnesium</keyword>
<dbReference type="GO" id="GO:0050570">
    <property type="term" value="F:4-hydroxythreonine-4-phosphate dehydrogenase activity"/>
    <property type="evidence" value="ECO:0007669"/>
    <property type="project" value="UniProtKB-EC"/>
</dbReference>
<keyword evidence="8" id="KW-0664">Pyridoxine biosynthesis</keyword>
<evidence type="ECO:0000256" key="3">
    <source>
        <dbReference type="ARBA" id="ARBA00022833"/>
    </source>
</evidence>
<reference evidence="10" key="1">
    <citation type="submission" date="2018-06" db="EMBL/GenBank/DDBJ databases">
        <authorList>
            <person name="Zhirakovskaya E."/>
        </authorList>
    </citation>
    <scope>NUCLEOTIDE SEQUENCE</scope>
</reference>
<evidence type="ECO:0000256" key="7">
    <source>
        <dbReference type="ARBA" id="ARBA00023027"/>
    </source>
</evidence>
<dbReference type="Gene3D" id="3.40.718.10">
    <property type="entry name" value="Isopropylmalate Dehydrogenase"/>
    <property type="match status" value="1"/>
</dbReference>
<dbReference type="GO" id="GO:0051287">
    <property type="term" value="F:NAD binding"/>
    <property type="evidence" value="ECO:0007669"/>
    <property type="project" value="InterPro"/>
</dbReference>
<dbReference type="GO" id="GO:0008615">
    <property type="term" value="P:pyridoxine biosynthetic process"/>
    <property type="evidence" value="ECO:0007669"/>
    <property type="project" value="UniProtKB-KW"/>
</dbReference>
<sequence>MIAITLGEPAGIGIELVVQLAENKELKGCVLIGDENWIRQSLPAHCEVPIQHIPMTEPSHLGQLNPNNATYVLATIKAATLGCLSGTYQAMVTCPIHKGIINDAGIQFSGHTEYLAELTETPKVVMMLLNEVMRVALVTTHIPLKDVSAHVTGDEIKQVVRILNADMVSKFAVEQPQIGVCGLNPHAGEGGHLGREELDTIMPALDDLREEGLHLHGPIPADTLFTPDKVKQYDAILAMYHDQGLAPLKYAGFGESVNITLGLPIIRTSVDHGTALDIAGQGIASASSLRAAIKLARGCVQRSVKELQTS</sequence>
<gene>
    <name evidence="10" type="ORF">MNBD_GAMMA02-951</name>
</gene>
<dbReference type="Pfam" id="PF04166">
    <property type="entry name" value="PdxA"/>
    <property type="match status" value="1"/>
</dbReference>
<dbReference type="HAMAP" id="MF_00536">
    <property type="entry name" value="PdxA"/>
    <property type="match status" value="1"/>
</dbReference>
<accession>A0A3B0WIA5</accession>
<evidence type="ECO:0000256" key="4">
    <source>
        <dbReference type="ARBA" id="ARBA00022842"/>
    </source>
</evidence>
<dbReference type="PANTHER" id="PTHR30004:SF5">
    <property type="entry name" value="4-HYDROXYTHREONINE-4-PHOSPHATE DEHYDROGENASE"/>
    <property type="match status" value="1"/>
</dbReference>
<dbReference type="AlphaFoldDB" id="A0A3B0WIA5"/>
<dbReference type="InterPro" id="IPR005255">
    <property type="entry name" value="PdxA_fam"/>
</dbReference>
<keyword evidence="9" id="KW-0170">Cobalt</keyword>
<evidence type="ECO:0000256" key="8">
    <source>
        <dbReference type="ARBA" id="ARBA00023096"/>
    </source>
</evidence>
<evidence type="ECO:0000256" key="9">
    <source>
        <dbReference type="ARBA" id="ARBA00023285"/>
    </source>
</evidence>
<dbReference type="GO" id="GO:0042823">
    <property type="term" value="P:pyridoxal phosphate biosynthetic process"/>
    <property type="evidence" value="ECO:0007669"/>
    <property type="project" value="InterPro"/>
</dbReference>
<dbReference type="SUPFAM" id="SSF53659">
    <property type="entry name" value="Isocitrate/Isopropylmalate dehydrogenase-like"/>
    <property type="match status" value="1"/>
</dbReference>
<keyword evidence="7" id="KW-0520">NAD</keyword>
<evidence type="ECO:0000313" key="10">
    <source>
        <dbReference type="EMBL" id="VAW44216.1"/>
    </source>
</evidence>
<name>A0A3B0WIA5_9ZZZZ</name>
<evidence type="ECO:0000256" key="2">
    <source>
        <dbReference type="ARBA" id="ARBA00022723"/>
    </source>
</evidence>
<dbReference type="PANTHER" id="PTHR30004">
    <property type="entry name" value="4-HYDROXYTHREONINE-4-PHOSPHATE DEHYDROGENASE"/>
    <property type="match status" value="1"/>
</dbReference>
<evidence type="ECO:0000256" key="5">
    <source>
        <dbReference type="ARBA" id="ARBA00022857"/>
    </source>
</evidence>
<dbReference type="GO" id="GO:0046872">
    <property type="term" value="F:metal ion binding"/>
    <property type="evidence" value="ECO:0007669"/>
    <property type="project" value="UniProtKB-KW"/>
</dbReference>
<dbReference type="EC" id="1.1.1.262" evidence="10"/>
<evidence type="ECO:0000256" key="6">
    <source>
        <dbReference type="ARBA" id="ARBA00023002"/>
    </source>
</evidence>
<protein>
    <submittedName>
        <fullName evidence="10">4-hydroxythreonine-4-phosphate dehydrogenase</fullName>
        <ecNumber evidence="10">1.1.1.262</ecNumber>
    </submittedName>
</protein>
<keyword evidence="5" id="KW-0521">NADP</keyword>
<dbReference type="NCBIfam" id="TIGR00557">
    <property type="entry name" value="pdxA"/>
    <property type="match status" value="1"/>
</dbReference>
<dbReference type="InterPro" id="IPR037510">
    <property type="entry name" value="PdxA"/>
</dbReference>
<keyword evidence="6 10" id="KW-0560">Oxidoreductase</keyword>
<organism evidence="10">
    <name type="scientific">hydrothermal vent metagenome</name>
    <dbReference type="NCBI Taxonomy" id="652676"/>
    <lineage>
        <taxon>unclassified sequences</taxon>
        <taxon>metagenomes</taxon>
        <taxon>ecological metagenomes</taxon>
    </lineage>
</organism>
<keyword evidence="3" id="KW-0862">Zinc</keyword>
<keyword evidence="2" id="KW-0479">Metal-binding</keyword>
<proteinExistence type="inferred from homology"/>
<dbReference type="EMBL" id="UOFA01000096">
    <property type="protein sequence ID" value="VAW44216.1"/>
    <property type="molecule type" value="Genomic_DNA"/>
</dbReference>
<evidence type="ECO:0000256" key="1">
    <source>
        <dbReference type="ARBA" id="ARBA00022490"/>
    </source>
</evidence>
<keyword evidence="1" id="KW-0963">Cytoplasm</keyword>